<keyword evidence="2 5" id="KW-0812">Transmembrane</keyword>
<evidence type="ECO:0000256" key="4">
    <source>
        <dbReference type="ARBA" id="ARBA00023136"/>
    </source>
</evidence>
<feature type="transmembrane region" description="Helical" evidence="5">
    <location>
        <begin position="370"/>
        <end position="391"/>
    </location>
</feature>
<dbReference type="InterPro" id="IPR002810">
    <property type="entry name" value="NfeD-like_C"/>
</dbReference>
<dbReference type="SUPFAM" id="SSF141322">
    <property type="entry name" value="NfeD domain-like"/>
    <property type="match status" value="1"/>
</dbReference>
<keyword evidence="10" id="KW-1185">Reference proteome</keyword>
<dbReference type="InterPro" id="IPR056739">
    <property type="entry name" value="NfeD_membrane"/>
</dbReference>
<accession>A0A075MWB9</accession>
<keyword evidence="9" id="KW-0378">Hydrolase</keyword>
<dbReference type="InterPro" id="IPR052165">
    <property type="entry name" value="Membrane_assoc_protease"/>
</dbReference>
<dbReference type="PANTHER" id="PTHR33507">
    <property type="entry name" value="INNER MEMBRANE PROTEIN YBBJ"/>
    <property type="match status" value="1"/>
</dbReference>
<dbReference type="HOGENOM" id="CLU_024619_1_1_2"/>
<keyword evidence="4 5" id="KW-0472">Membrane</keyword>
<evidence type="ECO:0000256" key="1">
    <source>
        <dbReference type="ARBA" id="ARBA00004141"/>
    </source>
</evidence>
<evidence type="ECO:0000256" key="2">
    <source>
        <dbReference type="ARBA" id="ARBA00022692"/>
    </source>
</evidence>
<dbReference type="Pfam" id="PF25145">
    <property type="entry name" value="NfeD1b_N"/>
    <property type="match status" value="1"/>
</dbReference>
<reference evidence="9 10" key="1">
    <citation type="journal article" date="2014" name="PLoS ONE">
        <title>Genome Sequence of Candidatus Nitrososphaera evergladensis from Group I.1b Enriched from Everglades Soil Reveals Novel Genomic Features of the Ammonia-Oxidizing Archaea.</title>
        <authorList>
            <person name="Zhalnina K.V."/>
            <person name="Dias R."/>
            <person name="Leonard M.T."/>
            <person name="Dorr de Quadros P."/>
            <person name="Camargo F.A."/>
            <person name="Drew J.C."/>
            <person name="Farmerie W.G."/>
            <person name="Daroub S.H."/>
            <person name="Triplett E.W."/>
        </authorList>
    </citation>
    <scope>NUCLEOTIDE SEQUENCE [LARGE SCALE GENOMIC DNA]</scope>
    <source>
        <strain evidence="9 10">SR1</strain>
    </source>
</reference>
<proteinExistence type="predicted"/>
<dbReference type="GO" id="GO:0006508">
    <property type="term" value="P:proteolysis"/>
    <property type="evidence" value="ECO:0007669"/>
    <property type="project" value="UniProtKB-KW"/>
</dbReference>
<evidence type="ECO:0000313" key="9">
    <source>
        <dbReference type="EMBL" id="AIF85545.1"/>
    </source>
</evidence>
<feature type="transmembrane region" description="Helical" evidence="5">
    <location>
        <begin position="295"/>
        <end position="315"/>
    </location>
</feature>
<keyword evidence="3 5" id="KW-1133">Transmembrane helix</keyword>
<dbReference type="Pfam" id="PF01957">
    <property type="entry name" value="NfeD"/>
    <property type="match status" value="1"/>
</dbReference>
<dbReference type="AlphaFoldDB" id="A0A075MWB9"/>
<organism evidence="9 10">
    <name type="scientific">Candidatus Nitrososphaera evergladensis SR1</name>
    <dbReference type="NCBI Taxonomy" id="1459636"/>
    <lineage>
        <taxon>Archaea</taxon>
        <taxon>Nitrososphaerota</taxon>
        <taxon>Nitrososphaeria</taxon>
        <taxon>Nitrososphaerales</taxon>
        <taxon>Nitrososphaeraceae</taxon>
        <taxon>Nitrososphaera</taxon>
    </lineage>
</organism>
<dbReference type="KEGG" id="nev:NTE_03517"/>
<evidence type="ECO:0000313" key="10">
    <source>
        <dbReference type="Proteomes" id="UP000028194"/>
    </source>
</evidence>
<feature type="domain" description="NfeD1b N-terminal" evidence="8">
    <location>
        <begin position="116"/>
        <end position="242"/>
    </location>
</feature>
<dbReference type="CDD" id="cd07020">
    <property type="entry name" value="Clp_protease_NfeD_1"/>
    <property type="match status" value="1"/>
</dbReference>
<evidence type="ECO:0000259" key="8">
    <source>
        <dbReference type="Pfam" id="PF25145"/>
    </source>
</evidence>
<dbReference type="GO" id="GO:0008233">
    <property type="term" value="F:peptidase activity"/>
    <property type="evidence" value="ECO:0007669"/>
    <property type="project" value="UniProtKB-KW"/>
</dbReference>
<feature type="domain" description="NfeD integral membrane" evidence="7">
    <location>
        <begin position="302"/>
        <end position="422"/>
    </location>
</feature>
<feature type="domain" description="NfeD-like C-terminal" evidence="6">
    <location>
        <begin position="441"/>
        <end position="496"/>
    </location>
</feature>
<dbReference type="InterPro" id="IPR029045">
    <property type="entry name" value="ClpP/crotonase-like_dom_sf"/>
</dbReference>
<sequence length="512" mass="55039">MNLKNNVKKPSYSLHQTVRELLLLRKQFHRLLMLIVLCAAGEFVVYCCSISLSPGISSPITIVHAQEATSSSSSPRERQILWVDVKDIISSATADHISSAISRASDSREEVDDKSSSSNFSAVIIALDTPGGSVDATFKIIESIQSSKVPVIGYVYPQGKSAWSAGTIILLATDYAAMAPFTTIGSAQPVAGGIPVNDTKIVNAITEKIVTLAQLHNRNVTQATRFVTHNDNLTPEAAMKNHVIEAIARDPEELLQKANNSTVMTLAGPKLLDTPFSNSHIVVHEPSLRVSLVDILSNPLLSTTLFTIGFFALIYGLTSPGFGSEIAGAAMIILALIGQGFDINWAAFALLAIGAGLIAYELYSPGFGAMGIGGIVLLVVGSTLMITQPVRPLLISEHRMSELVLISATITAPLGVFFALITYKAWRAKTQAPLPFVLQSQTGVTVEAISSTKPGFVIVGGEYWRARTEEGSGIEIGKGQNVRVVRKDSDLLIIEPFKEEKEEKEKREGKDP</sequence>
<keyword evidence="9" id="KW-0645">Protease</keyword>
<feature type="transmembrane region" description="Helical" evidence="5">
    <location>
        <begin position="403"/>
        <end position="423"/>
    </location>
</feature>
<comment type="subcellular location">
    <subcellularLocation>
        <location evidence="1">Membrane</location>
        <topology evidence="1">Multi-pass membrane protein</topology>
    </subcellularLocation>
</comment>
<dbReference type="Pfam" id="PF24961">
    <property type="entry name" value="NfeD_membrane"/>
    <property type="match status" value="1"/>
</dbReference>
<dbReference type="InterPro" id="IPR056738">
    <property type="entry name" value="NfeD1b_N"/>
</dbReference>
<dbReference type="Gene3D" id="3.90.226.10">
    <property type="entry name" value="2-enoyl-CoA Hydratase, Chain A, domain 1"/>
    <property type="match status" value="1"/>
</dbReference>
<evidence type="ECO:0000259" key="6">
    <source>
        <dbReference type="Pfam" id="PF01957"/>
    </source>
</evidence>
<gene>
    <name evidence="9" type="ORF">NTE_03517</name>
</gene>
<evidence type="ECO:0000259" key="7">
    <source>
        <dbReference type="Pfam" id="PF24961"/>
    </source>
</evidence>
<dbReference type="PANTHER" id="PTHR33507:SF4">
    <property type="entry name" value="NODULATION COMPETITIVENESS PROTEIN NFED"/>
    <property type="match status" value="1"/>
</dbReference>
<dbReference type="eggNOG" id="arCOG01910">
    <property type="taxonomic scope" value="Archaea"/>
</dbReference>
<dbReference type="GO" id="GO:0016020">
    <property type="term" value="C:membrane"/>
    <property type="evidence" value="ECO:0007669"/>
    <property type="project" value="UniProtKB-SubCell"/>
</dbReference>
<dbReference type="STRING" id="1459636.NTE_03517"/>
<dbReference type="Proteomes" id="UP000028194">
    <property type="component" value="Chromosome"/>
</dbReference>
<dbReference type="Gene3D" id="2.40.50.140">
    <property type="entry name" value="Nucleic acid-binding proteins"/>
    <property type="match status" value="1"/>
</dbReference>
<evidence type="ECO:0000256" key="3">
    <source>
        <dbReference type="ARBA" id="ARBA00022989"/>
    </source>
</evidence>
<protein>
    <submittedName>
        <fullName evidence="9">Membrane-bound serine protease (ClpP class)</fullName>
    </submittedName>
</protein>
<dbReference type="InterPro" id="IPR012340">
    <property type="entry name" value="NA-bd_OB-fold"/>
</dbReference>
<evidence type="ECO:0000256" key="5">
    <source>
        <dbReference type="SAM" id="Phobius"/>
    </source>
</evidence>
<feature type="transmembrane region" description="Helical" evidence="5">
    <location>
        <begin position="31"/>
        <end position="52"/>
    </location>
</feature>
<dbReference type="EMBL" id="CP007174">
    <property type="protein sequence ID" value="AIF85545.1"/>
    <property type="molecule type" value="Genomic_DNA"/>
</dbReference>
<dbReference type="SUPFAM" id="SSF52096">
    <property type="entry name" value="ClpP/crotonase"/>
    <property type="match status" value="1"/>
</dbReference>
<name>A0A075MWB9_9ARCH</name>